<dbReference type="PANTHER" id="PTHR11824">
    <property type="entry name" value="VOLTAGE-DEPENDENT CALCIUM CHANNEL BETA SUBUNIT"/>
    <property type="match status" value="1"/>
</dbReference>
<keyword evidence="4" id="KW-1185">Reference proteome</keyword>
<gene>
    <name evidence="3" type="primary">CACNB3</name>
</gene>
<feature type="compositionally biased region" description="Polar residues" evidence="1">
    <location>
        <begin position="23"/>
        <end position="33"/>
    </location>
</feature>
<evidence type="ECO:0000313" key="4">
    <source>
        <dbReference type="Proteomes" id="UP000694557"/>
    </source>
</evidence>
<feature type="domain" description="Voltage-dependent L-type calcium channel subunit beta-1-4 N-terminal A" evidence="2">
    <location>
        <begin position="20"/>
        <end position="61"/>
    </location>
</feature>
<name>A0A8C7DPI5_ONCKI</name>
<protein>
    <submittedName>
        <fullName evidence="3">Calcium channel, voltage-dependent, beta 3a</fullName>
    </submittedName>
</protein>
<dbReference type="InterPro" id="IPR046937">
    <property type="entry name" value="CAB1-4_N_A-dom"/>
</dbReference>
<dbReference type="GeneTree" id="ENSGT00950000182837"/>
<proteinExistence type="predicted"/>
<dbReference type="Pfam" id="PF12052">
    <property type="entry name" value="VGCC_beta4Aa_N"/>
    <property type="match status" value="1"/>
</dbReference>
<sequence length="133" mass="14744">AAFVNYSSGFYLTSDPCPEGSADSYTSRPSDSDLSAEEDLEAYRREAERQAQLQLDRATSKLVAFAVKTNVSYCGALDGDCPVEGAAINYEAKDFLHIKEVQPQIRKHGHPHGYHPNQPALQIHLCCFQPRSQ</sequence>
<dbReference type="SUPFAM" id="SSF50044">
    <property type="entry name" value="SH3-domain"/>
    <property type="match status" value="1"/>
</dbReference>
<reference evidence="3" key="1">
    <citation type="submission" date="2025-08" db="UniProtKB">
        <authorList>
            <consortium name="Ensembl"/>
        </authorList>
    </citation>
    <scope>IDENTIFICATION</scope>
</reference>
<accession>A0A8C7DPI5</accession>
<organism evidence="3 4">
    <name type="scientific">Oncorhynchus kisutch</name>
    <name type="common">Coho salmon</name>
    <name type="synonym">Salmo kisutch</name>
    <dbReference type="NCBI Taxonomy" id="8019"/>
    <lineage>
        <taxon>Eukaryota</taxon>
        <taxon>Metazoa</taxon>
        <taxon>Chordata</taxon>
        <taxon>Craniata</taxon>
        <taxon>Vertebrata</taxon>
        <taxon>Euteleostomi</taxon>
        <taxon>Actinopterygii</taxon>
        <taxon>Neopterygii</taxon>
        <taxon>Teleostei</taxon>
        <taxon>Protacanthopterygii</taxon>
        <taxon>Salmoniformes</taxon>
        <taxon>Salmonidae</taxon>
        <taxon>Salmoninae</taxon>
        <taxon>Oncorhynchus</taxon>
    </lineage>
</organism>
<dbReference type="InterPro" id="IPR036028">
    <property type="entry name" value="SH3-like_dom_sf"/>
</dbReference>
<evidence type="ECO:0000259" key="2">
    <source>
        <dbReference type="Pfam" id="PF12052"/>
    </source>
</evidence>
<evidence type="ECO:0000256" key="1">
    <source>
        <dbReference type="SAM" id="MobiDB-lite"/>
    </source>
</evidence>
<dbReference type="AlphaFoldDB" id="A0A8C7DPI5"/>
<dbReference type="Ensembl" id="ENSOKIT00005024030.1">
    <property type="protein sequence ID" value="ENSOKIP00005022626.1"/>
    <property type="gene ID" value="ENSOKIG00005009921.1"/>
</dbReference>
<reference evidence="3" key="2">
    <citation type="submission" date="2025-09" db="UniProtKB">
        <authorList>
            <consortium name="Ensembl"/>
        </authorList>
    </citation>
    <scope>IDENTIFICATION</scope>
</reference>
<feature type="region of interest" description="Disordered" evidence="1">
    <location>
        <begin position="16"/>
        <end position="37"/>
    </location>
</feature>
<dbReference type="Proteomes" id="UP000694557">
    <property type="component" value="Unassembled WGS sequence"/>
</dbReference>
<evidence type="ECO:0000313" key="3">
    <source>
        <dbReference type="Ensembl" id="ENSOKIP00005022626.1"/>
    </source>
</evidence>
<dbReference type="Gene3D" id="2.30.30.40">
    <property type="entry name" value="SH3 Domains"/>
    <property type="match status" value="1"/>
</dbReference>